<dbReference type="EMBL" id="CM042035">
    <property type="protein sequence ID" value="KAI3754470.1"/>
    <property type="molecule type" value="Genomic_DNA"/>
</dbReference>
<evidence type="ECO:0000313" key="1">
    <source>
        <dbReference type="EMBL" id="KAI3754470.1"/>
    </source>
</evidence>
<comment type="caution">
    <text evidence="1">The sequence shown here is derived from an EMBL/GenBank/DDBJ whole genome shotgun (WGS) entry which is preliminary data.</text>
</comment>
<proteinExistence type="predicted"/>
<reference evidence="2" key="1">
    <citation type="journal article" date="2022" name="Mol. Ecol. Resour.">
        <title>The genomes of chicory, endive, great burdock and yacon provide insights into Asteraceae palaeo-polyploidization history and plant inulin production.</title>
        <authorList>
            <person name="Fan W."/>
            <person name="Wang S."/>
            <person name="Wang H."/>
            <person name="Wang A."/>
            <person name="Jiang F."/>
            <person name="Liu H."/>
            <person name="Zhao H."/>
            <person name="Xu D."/>
            <person name="Zhang Y."/>
        </authorList>
    </citation>
    <scope>NUCLEOTIDE SEQUENCE [LARGE SCALE GENOMIC DNA]</scope>
    <source>
        <strain evidence="2">cv. Yunnan</strain>
    </source>
</reference>
<gene>
    <name evidence="1" type="ORF">L1987_54254</name>
</gene>
<reference evidence="1 2" key="2">
    <citation type="journal article" date="2022" name="Mol. Ecol. Resour.">
        <title>The genomes of chicory, endive, great burdock and yacon provide insights into Asteraceae paleo-polyploidization history and plant inulin production.</title>
        <authorList>
            <person name="Fan W."/>
            <person name="Wang S."/>
            <person name="Wang H."/>
            <person name="Wang A."/>
            <person name="Jiang F."/>
            <person name="Liu H."/>
            <person name="Zhao H."/>
            <person name="Xu D."/>
            <person name="Zhang Y."/>
        </authorList>
    </citation>
    <scope>NUCLEOTIDE SEQUENCE [LARGE SCALE GENOMIC DNA]</scope>
    <source>
        <strain evidence="2">cv. Yunnan</strain>
        <tissue evidence="1">Leaves</tissue>
    </source>
</reference>
<evidence type="ECO:0000313" key="2">
    <source>
        <dbReference type="Proteomes" id="UP001056120"/>
    </source>
</evidence>
<sequence length="254" mass="29687">MIFYVMNNTNGEKTIRASFRNLFLGNTTTLMNIMDQSFPQLGLQISDSQEMNWTQSVLWYFNSPPDSPESTLLSRIRRTLVHLKRKSDYVKKPISKHGLRSIFKKMVELERLGLIFNPYGGRMAEISEFAKPFPHRAGNIAKIQYTVDWNEYGVDAANRYINLSRVLHEYMTPFVSKFPREAFLNYRDLDIGVNHHGKNAYIEGTVYGVKYFKETNFKRLVKVKTMVDPDNLEMNKVMKLKCLTIAFEFYDAFD</sequence>
<protein>
    <submittedName>
        <fullName evidence="1">Uncharacterized protein</fullName>
    </submittedName>
</protein>
<keyword evidence="2" id="KW-1185">Reference proteome</keyword>
<name>A0ACB9E6I4_9ASTR</name>
<dbReference type="Proteomes" id="UP001056120">
    <property type="component" value="Linkage Group LG18"/>
</dbReference>
<accession>A0ACB9E6I4</accession>
<organism evidence="1 2">
    <name type="scientific">Smallanthus sonchifolius</name>
    <dbReference type="NCBI Taxonomy" id="185202"/>
    <lineage>
        <taxon>Eukaryota</taxon>
        <taxon>Viridiplantae</taxon>
        <taxon>Streptophyta</taxon>
        <taxon>Embryophyta</taxon>
        <taxon>Tracheophyta</taxon>
        <taxon>Spermatophyta</taxon>
        <taxon>Magnoliopsida</taxon>
        <taxon>eudicotyledons</taxon>
        <taxon>Gunneridae</taxon>
        <taxon>Pentapetalae</taxon>
        <taxon>asterids</taxon>
        <taxon>campanulids</taxon>
        <taxon>Asterales</taxon>
        <taxon>Asteraceae</taxon>
        <taxon>Asteroideae</taxon>
        <taxon>Heliantheae alliance</taxon>
        <taxon>Millerieae</taxon>
        <taxon>Smallanthus</taxon>
    </lineage>
</organism>